<accession>A0A6G1H6U9</accession>
<protein>
    <submittedName>
        <fullName evidence="1">Uncharacterized protein</fullName>
    </submittedName>
</protein>
<dbReference type="AlphaFoldDB" id="A0A6G1H6U9"/>
<keyword evidence="2" id="KW-1185">Reference proteome</keyword>
<reference evidence="1" key="1">
    <citation type="journal article" date="2020" name="Stud. Mycol.">
        <title>101 Dothideomycetes genomes: a test case for predicting lifestyles and emergence of pathogens.</title>
        <authorList>
            <person name="Haridas S."/>
            <person name="Albert R."/>
            <person name="Binder M."/>
            <person name="Bloem J."/>
            <person name="Labutti K."/>
            <person name="Salamov A."/>
            <person name="Andreopoulos B."/>
            <person name="Baker S."/>
            <person name="Barry K."/>
            <person name="Bills G."/>
            <person name="Bluhm B."/>
            <person name="Cannon C."/>
            <person name="Castanera R."/>
            <person name="Culley D."/>
            <person name="Daum C."/>
            <person name="Ezra D."/>
            <person name="Gonzalez J."/>
            <person name="Henrissat B."/>
            <person name="Kuo A."/>
            <person name="Liang C."/>
            <person name="Lipzen A."/>
            <person name="Lutzoni F."/>
            <person name="Magnuson J."/>
            <person name="Mondo S."/>
            <person name="Nolan M."/>
            <person name="Ohm R."/>
            <person name="Pangilinan J."/>
            <person name="Park H.-J."/>
            <person name="Ramirez L."/>
            <person name="Alfaro M."/>
            <person name="Sun H."/>
            <person name="Tritt A."/>
            <person name="Yoshinaga Y."/>
            <person name="Zwiers L.-H."/>
            <person name="Turgeon B."/>
            <person name="Goodwin S."/>
            <person name="Spatafora J."/>
            <person name="Crous P."/>
            <person name="Grigoriev I."/>
        </authorList>
    </citation>
    <scope>NUCLEOTIDE SEQUENCE</scope>
    <source>
        <strain evidence="1">CBS 113979</strain>
    </source>
</reference>
<dbReference type="Proteomes" id="UP000800041">
    <property type="component" value="Unassembled WGS sequence"/>
</dbReference>
<organism evidence="1 2">
    <name type="scientific">Aulographum hederae CBS 113979</name>
    <dbReference type="NCBI Taxonomy" id="1176131"/>
    <lineage>
        <taxon>Eukaryota</taxon>
        <taxon>Fungi</taxon>
        <taxon>Dikarya</taxon>
        <taxon>Ascomycota</taxon>
        <taxon>Pezizomycotina</taxon>
        <taxon>Dothideomycetes</taxon>
        <taxon>Pleosporomycetidae</taxon>
        <taxon>Aulographales</taxon>
        <taxon>Aulographaceae</taxon>
    </lineage>
</organism>
<name>A0A6G1H6U9_9PEZI</name>
<sequence length="55" mass="5995">MNQHLVSVSTILPLPQASPSRIPKNSSVSYAATADAEITGKGFELRQKMGSLRYF</sequence>
<evidence type="ECO:0000313" key="1">
    <source>
        <dbReference type="EMBL" id="KAF1988688.1"/>
    </source>
</evidence>
<proteinExistence type="predicted"/>
<dbReference type="EMBL" id="ML977147">
    <property type="protein sequence ID" value="KAF1988688.1"/>
    <property type="molecule type" value="Genomic_DNA"/>
</dbReference>
<gene>
    <name evidence="1" type="ORF">K402DRAFT_391401</name>
</gene>
<evidence type="ECO:0000313" key="2">
    <source>
        <dbReference type="Proteomes" id="UP000800041"/>
    </source>
</evidence>